<evidence type="ECO:0000313" key="2">
    <source>
        <dbReference type="Proteomes" id="UP000256964"/>
    </source>
</evidence>
<sequence length="505" mass="57005">MSRGLPIELWRVIVSLLPSAEKRTCLLVCGVLHDIALPHVFRTVDLFLGSWYEARDPLQLDPHALDGIYLPPASTPDSHRRQQVSLEMLSRISSDSRFAGQVRAVNVGAFCCNHEVCSRGISGLLADALRCLTALESFAYFGDHPVLSVELFDALAAGSAKTLRHLRVPAGWNLDPRQLKANLSLKSIIIGRIRETDLEPYPPPPDSNLAKSAHAVRSLADAGTKTLQRIRVPDFTWFTPAALSNLVEVELTYLHGREVDINIVLTHFPRLRSLVLVSVEHRHVAPFGAHPTALPLLESLDISARYYIPVAHFKEFIVAKKHLRRLNVMTCDERVEILDLLPRLPRLEVLGLDLWCYEWTEELHEKLDKALPAGLTALLIWDGMEESVVSKADWARLLQKRTALRYFHVLPETERDADISAELLEHRPPSLELVGLGWKIRSVERLSESDSEPRDGDDAHTHSYSEPWSLAKVWFRAAEDFGDPDWEWLLRGHNASMFKTAHVLE</sequence>
<keyword evidence="2" id="KW-1185">Reference proteome</keyword>
<dbReference type="AlphaFoldDB" id="A0A371CSU0"/>
<proteinExistence type="predicted"/>
<dbReference type="OrthoDB" id="2745458at2759"/>
<dbReference type="InterPro" id="IPR032675">
    <property type="entry name" value="LRR_dom_sf"/>
</dbReference>
<protein>
    <recommendedName>
        <fullName evidence="3">F-box domain-containing protein</fullName>
    </recommendedName>
</protein>
<dbReference type="Proteomes" id="UP000256964">
    <property type="component" value="Unassembled WGS sequence"/>
</dbReference>
<reference evidence="1 2" key="1">
    <citation type="journal article" date="2018" name="Biotechnol. Biofuels">
        <title>Integrative visual omics of the white-rot fungus Polyporus brumalis exposes the biotechnological potential of its oxidative enzymes for delignifying raw plant biomass.</title>
        <authorList>
            <person name="Miyauchi S."/>
            <person name="Rancon A."/>
            <person name="Drula E."/>
            <person name="Hage H."/>
            <person name="Chaduli D."/>
            <person name="Favel A."/>
            <person name="Grisel S."/>
            <person name="Henrissat B."/>
            <person name="Herpoel-Gimbert I."/>
            <person name="Ruiz-Duenas F.J."/>
            <person name="Chevret D."/>
            <person name="Hainaut M."/>
            <person name="Lin J."/>
            <person name="Wang M."/>
            <person name="Pangilinan J."/>
            <person name="Lipzen A."/>
            <person name="Lesage-Meessen L."/>
            <person name="Navarro D."/>
            <person name="Riley R."/>
            <person name="Grigoriev I.V."/>
            <person name="Zhou S."/>
            <person name="Raouche S."/>
            <person name="Rosso M.N."/>
        </authorList>
    </citation>
    <scope>NUCLEOTIDE SEQUENCE [LARGE SCALE GENOMIC DNA]</scope>
    <source>
        <strain evidence="1 2">BRFM 1820</strain>
    </source>
</reference>
<evidence type="ECO:0008006" key="3">
    <source>
        <dbReference type="Google" id="ProtNLM"/>
    </source>
</evidence>
<evidence type="ECO:0000313" key="1">
    <source>
        <dbReference type="EMBL" id="RDX43352.1"/>
    </source>
</evidence>
<gene>
    <name evidence="1" type="ORF">OH76DRAFT_1410264</name>
</gene>
<organism evidence="1 2">
    <name type="scientific">Lentinus brumalis</name>
    <dbReference type="NCBI Taxonomy" id="2498619"/>
    <lineage>
        <taxon>Eukaryota</taxon>
        <taxon>Fungi</taxon>
        <taxon>Dikarya</taxon>
        <taxon>Basidiomycota</taxon>
        <taxon>Agaricomycotina</taxon>
        <taxon>Agaricomycetes</taxon>
        <taxon>Polyporales</taxon>
        <taxon>Polyporaceae</taxon>
        <taxon>Lentinus</taxon>
    </lineage>
</organism>
<accession>A0A371CSU0</accession>
<dbReference type="SUPFAM" id="SSF52047">
    <property type="entry name" value="RNI-like"/>
    <property type="match status" value="1"/>
</dbReference>
<dbReference type="EMBL" id="KZ857466">
    <property type="protein sequence ID" value="RDX43352.1"/>
    <property type="molecule type" value="Genomic_DNA"/>
</dbReference>
<dbReference type="Gene3D" id="3.80.10.10">
    <property type="entry name" value="Ribonuclease Inhibitor"/>
    <property type="match status" value="1"/>
</dbReference>
<name>A0A371CSU0_9APHY</name>